<evidence type="ECO:0000313" key="2">
    <source>
        <dbReference type="Proteomes" id="UP000198357"/>
    </source>
</evidence>
<name>A0AB33CRF1_XANCI</name>
<organism evidence="1 2">
    <name type="scientific">Xanthomonas citri pv. vignicola</name>
    <dbReference type="NCBI Taxonomy" id="473426"/>
    <lineage>
        <taxon>Bacteria</taxon>
        <taxon>Pseudomonadati</taxon>
        <taxon>Pseudomonadota</taxon>
        <taxon>Gammaproteobacteria</taxon>
        <taxon>Lysobacterales</taxon>
        <taxon>Lysobacteraceae</taxon>
        <taxon>Xanthomonas</taxon>
    </lineage>
</organism>
<dbReference type="AlphaFoldDB" id="A0AB33CRF1"/>
<gene>
    <name evidence="1" type="ORF">XcvCFBP7111P_18790</name>
</gene>
<proteinExistence type="predicted"/>
<reference evidence="1 2" key="1">
    <citation type="submission" date="2017-06" db="EMBL/GenBank/DDBJ databases">
        <title>First complete genome sequences of Xanthomonas citri pv. vignicola strains CFBP 7111, CFBP 7112 and CFBP 7113 using long-read technology.</title>
        <authorList>
            <person name="Ruh M."/>
            <person name="Briand M."/>
            <person name="Bonneau S."/>
            <person name="Jacques M.A."/>
            <person name="Chen N.W.G."/>
        </authorList>
    </citation>
    <scope>NUCLEOTIDE SEQUENCE [LARGE SCALE GENOMIC DNA]</scope>
    <source>
        <strain evidence="1 2">CFBP7111</strain>
    </source>
</reference>
<evidence type="ECO:0000313" key="1">
    <source>
        <dbReference type="EMBL" id="ASK93276.1"/>
    </source>
</evidence>
<sequence length="59" mass="6670">MTCANCGLEIPKDELIRANSENIDEHTKEIGKEVAKDIQKQLNDSLRKAFGGSKHFRIK</sequence>
<evidence type="ECO:0008006" key="3">
    <source>
        <dbReference type="Google" id="ProtNLM"/>
    </source>
</evidence>
<accession>A0AB33CRF1</accession>
<dbReference type="EMBL" id="CP022263">
    <property type="protein sequence ID" value="ASK93276.1"/>
    <property type="molecule type" value="Genomic_DNA"/>
</dbReference>
<protein>
    <recommendedName>
        <fullName evidence="3">Zinc ribbon domain-containing protein</fullName>
    </recommendedName>
</protein>
<dbReference type="Proteomes" id="UP000198357">
    <property type="component" value="Chromosome"/>
</dbReference>